<organism evidence="3 4">
    <name type="scientific">Luminiphilus syltensis NOR5-1B</name>
    <dbReference type="NCBI Taxonomy" id="565045"/>
    <lineage>
        <taxon>Bacteria</taxon>
        <taxon>Pseudomonadati</taxon>
        <taxon>Pseudomonadota</taxon>
        <taxon>Gammaproteobacteria</taxon>
        <taxon>Cellvibrionales</taxon>
        <taxon>Halieaceae</taxon>
        <taxon>Luminiphilus</taxon>
    </lineage>
</organism>
<dbReference type="STRING" id="565045.NOR51B_554"/>
<evidence type="ECO:0000313" key="3">
    <source>
        <dbReference type="EMBL" id="EED34616.1"/>
    </source>
</evidence>
<evidence type="ECO:0000259" key="2">
    <source>
        <dbReference type="Pfam" id="PF00561"/>
    </source>
</evidence>
<feature type="region of interest" description="Disordered" evidence="1">
    <location>
        <begin position="1"/>
        <end position="39"/>
    </location>
</feature>
<dbReference type="PANTHER" id="PTHR43433">
    <property type="entry name" value="HYDROLASE, ALPHA/BETA FOLD FAMILY PROTEIN"/>
    <property type="match status" value="1"/>
</dbReference>
<dbReference type="GO" id="GO:0046503">
    <property type="term" value="P:glycerolipid catabolic process"/>
    <property type="evidence" value="ECO:0007669"/>
    <property type="project" value="TreeGrafter"/>
</dbReference>
<dbReference type="PANTHER" id="PTHR43433:SF5">
    <property type="entry name" value="AB HYDROLASE-1 DOMAIN-CONTAINING PROTEIN"/>
    <property type="match status" value="1"/>
</dbReference>
<dbReference type="InterPro" id="IPR000073">
    <property type="entry name" value="AB_hydrolase_1"/>
</dbReference>
<sequence>MYPGAIAPPNTNSADAQTPTRFPDTTGVDFQPQAKGQPMPTAHANGIELEYETFGDPDKPCVLLIMGLATQLTAWPDSFCQQLVKHGYFVVRFDNRDVGLSSKLDHLKVPKIGPLILARLVGLRPPVPYTLDDMAQDAVGLLDALGIERAHIVGASMGGMIAQLIAAKHSSRAATLTSIMSTTGHRSLPNPEPEASKAIFMKPDDPTSRESIVIRNVRVRKAVQSPAYPKDDDELRAAAAAAVDRGGYYPRGVSRQLAAVLHSRDRRRLLRSVRVPSLVIHGEDDPLVPVACGIDTANNLPQSELVLYPGMGHDFPEPLMESMADHIDQLAKGV</sequence>
<dbReference type="InterPro" id="IPR029058">
    <property type="entry name" value="AB_hydrolase_fold"/>
</dbReference>
<dbReference type="EMBL" id="DS999411">
    <property type="protein sequence ID" value="EED34616.1"/>
    <property type="molecule type" value="Genomic_DNA"/>
</dbReference>
<feature type="domain" description="AB hydrolase-1" evidence="2">
    <location>
        <begin position="61"/>
        <end position="314"/>
    </location>
</feature>
<evidence type="ECO:0000313" key="4">
    <source>
        <dbReference type="Proteomes" id="UP000004699"/>
    </source>
</evidence>
<name>B8KSY0_9GAMM</name>
<dbReference type="GO" id="GO:0004806">
    <property type="term" value="F:triacylglycerol lipase activity"/>
    <property type="evidence" value="ECO:0007669"/>
    <property type="project" value="TreeGrafter"/>
</dbReference>
<reference evidence="4" key="1">
    <citation type="journal article" date="2013" name="BMC Microbiol.">
        <title>Taxonomy and evolution of bacteriochlorophyll a-containing members of the OM60/NOR5 clade of marine gammaproteobacteria: description of Luminiphilus syltensis gen. nov., sp. nov., reclassification of Haliea rubra as Pseudohaliea rubra gen. nov., comb. nov., and emendation of Chromatocurvus halotolerans.</title>
        <authorList>
            <person name="Spring S."/>
            <person name="Riedel T."/>
            <person name="Sproer C."/>
            <person name="Yan S."/>
            <person name="Harder J."/>
            <person name="Fuchs B.M."/>
        </authorList>
    </citation>
    <scope>NUCLEOTIDE SEQUENCE [LARGE SCALE GENOMIC DNA]</scope>
    <source>
        <strain evidence="4">NOR51-B</strain>
    </source>
</reference>
<keyword evidence="4" id="KW-1185">Reference proteome</keyword>
<proteinExistence type="predicted"/>
<dbReference type="InterPro" id="IPR050471">
    <property type="entry name" value="AB_hydrolase"/>
</dbReference>
<dbReference type="Gene3D" id="3.40.50.1820">
    <property type="entry name" value="alpha/beta hydrolase"/>
    <property type="match status" value="1"/>
</dbReference>
<protein>
    <recommendedName>
        <fullName evidence="2">AB hydrolase-1 domain-containing protein</fullName>
    </recommendedName>
</protein>
<dbReference type="Pfam" id="PF00561">
    <property type="entry name" value="Abhydrolase_1"/>
    <property type="match status" value="1"/>
</dbReference>
<dbReference type="AlphaFoldDB" id="B8KSY0"/>
<accession>B8KSY0</accession>
<feature type="compositionally biased region" description="Polar residues" evidence="1">
    <location>
        <begin position="9"/>
        <end position="20"/>
    </location>
</feature>
<gene>
    <name evidence="3" type="ORF">NOR51B_554</name>
</gene>
<dbReference type="HOGENOM" id="CLU_020336_0_1_6"/>
<dbReference type="eggNOG" id="COG2267">
    <property type="taxonomic scope" value="Bacteria"/>
</dbReference>
<dbReference type="Proteomes" id="UP000004699">
    <property type="component" value="Unassembled WGS sequence"/>
</dbReference>
<dbReference type="SUPFAM" id="SSF53474">
    <property type="entry name" value="alpha/beta-Hydrolases"/>
    <property type="match status" value="1"/>
</dbReference>
<evidence type="ECO:0000256" key="1">
    <source>
        <dbReference type="SAM" id="MobiDB-lite"/>
    </source>
</evidence>
<dbReference type="ESTHER" id="9gamm-b8ksy0">
    <property type="family name" value="Aclacinomycin-methylesterase_RdmC"/>
</dbReference>